<gene>
    <name evidence="1" type="ORF">FM069_07105</name>
</gene>
<dbReference type="EMBL" id="VJOY01000004">
    <property type="protein sequence ID" value="TRX75502.1"/>
    <property type="molecule type" value="Genomic_DNA"/>
</dbReference>
<evidence type="ECO:0000313" key="2">
    <source>
        <dbReference type="Proteomes" id="UP000315235"/>
    </source>
</evidence>
<dbReference type="AlphaFoldDB" id="A0A553H178"/>
<protein>
    <submittedName>
        <fullName evidence="1">DUF3509 domain-containing protein</fullName>
    </submittedName>
</protein>
<dbReference type="RefSeq" id="WP_143487594.1">
    <property type="nucleotide sequence ID" value="NZ_VJOY01000004.1"/>
</dbReference>
<comment type="caution">
    <text evidence="1">The sequence shown here is derived from an EMBL/GenBank/DDBJ whole genome shotgun (WGS) entry which is preliminary data.</text>
</comment>
<reference evidence="1 2" key="1">
    <citation type="submission" date="2019-07" db="EMBL/GenBank/DDBJ databases">
        <title>Pseudomonas mangiferae sp. nov., isolated from bark of mango tree in Thailand.</title>
        <authorList>
            <person name="Srisuk N."/>
            <person name="Anurat P."/>
        </authorList>
    </citation>
    <scope>NUCLEOTIDE SEQUENCE [LARGE SCALE GENOMIC DNA]</scope>
    <source>
        <strain evidence="1 2">DMKU_BBB3-04</strain>
    </source>
</reference>
<dbReference type="Proteomes" id="UP000315235">
    <property type="component" value="Unassembled WGS sequence"/>
</dbReference>
<accession>A0A553H178</accession>
<dbReference type="Pfam" id="PF12021">
    <property type="entry name" value="DUF3509"/>
    <property type="match status" value="1"/>
</dbReference>
<dbReference type="InterPro" id="IPR021898">
    <property type="entry name" value="DUF3509"/>
</dbReference>
<evidence type="ECO:0000313" key="1">
    <source>
        <dbReference type="EMBL" id="TRX75502.1"/>
    </source>
</evidence>
<name>A0A553H178_9PSED</name>
<keyword evidence="2" id="KW-1185">Reference proteome</keyword>
<dbReference type="OrthoDB" id="6891826at2"/>
<proteinExistence type="predicted"/>
<organism evidence="1 2">
    <name type="scientific">Pseudomonas mangiferae</name>
    <dbReference type="NCBI Taxonomy" id="2593654"/>
    <lineage>
        <taxon>Bacteria</taxon>
        <taxon>Pseudomonadati</taxon>
        <taxon>Pseudomonadota</taxon>
        <taxon>Gammaproteobacteria</taxon>
        <taxon>Pseudomonadales</taxon>
        <taxon>Pseudomonadaceae</taxon>
        <taxon>Pseudomonas</taxon>
    </lineage>
</organism>
<sequence>MTVNLHEIEAAFPQYTVSATKRPDGSVLLTLMNEAGTIQRVVPSPQSGLQMRTEWVISAIRRDLHQEAGEVPAIDGLQSQVRTHLPTYVPANAGAYSSRRIDRLQTRFPALRQKTAAASQPVVH</sequence>